<dbReference type="AlphaFoldDB" id="A0AAW1LHZ3"/>
<name>A0AAW1LHZ3_POPJA</name>
<evidence type="ECO:0000313" key="5">
    <source>
        <dbReference type="EMBL" id="KAK9736258.1"/>
    </source>
</evidence>
<proteinExistence type="predicted"/>
<dbReference type="PANTHER" id="PTHR45971">
    <property type="entry name" value="PHOX (PX) DOMAIN-CONTAINING PROTEIN"/>
    <property type="match status" value="1"/>
</dbReference>
<dbReference type="PANTHER" id="PTHR45971:SF1">
    <property type="entry name" value="RUBICON, ISOFORM A"/>
    <property type="match status" value="1"/>
</dbReference>
<dbReference type="GO" id="GO:0006914">
    <property type="term" value="P:autophagy"/>
    <property type="evidence" value="ECO:0007669"/>
    <property type="project" value="UniProtKB-KW"/>
</dbReference>
<feature type="region of interest" description="Disordered" evidence="3">
    <location>
        <begin position="438"/>
        <end position="466"/>
    </location>
</feature>
<sequence length="836" mass="95526">MSDSCQYSTKYQQLLRDLKSTVEGLLFSQVANVWSIYGGLNRLHVDIEKIFKHGCKASCENHTSGYWHFIQGLEWLYPDNTKSTLVVDCEYKQNIPQHLKNDKASIWLYRSIENHSLSQKLSWLLSDKTHKEFIVSCFLMLILKDCKLKIQKHLFQKILRRSSSFPDAHFKRLQIKDSKTSISKDINNHPSHFKKKIVNSRFKAWSSLPNLNSNHSKVQSNIRSHTNPSTPVHNIRKFHASSQTKPLFNENNSKGGRDHLLPKKNVVKHVIINNENIIEHTAPSTSLQQCSSLNVDPSPVAWSPTRCLNLGRSAPDYGFLNALAGEKDFKNKPKKTFIEDGGMSVLPMSTGYFPRPVQGQTLTSFLTSSQFTRANAELDRENAHFSISEAMISAMEQIRCKRNFKLADEHAEESDEEINNLKQRIRLRRKEKLEEKQKGFLSSASTIDSKNESTMTETSSCSSSVGSCTLSVSSDGVDDVEINEASNLSENCGLSMSMASLYSEADLLKRPRGAPDGASDILSAEGVALSLISKFTEKQLPRASELEWLVSEEDAPQALLPLPKSWPINPDDSQDIPVTPLRGTREWAPPRAQLILTLHSAPSRKVLMGKQDYRCAGCGMRVAPQYASKFRYCHYLGRYFCTGCHTNQVSLIPARIIHKWDFVRYPVSSFSYRLIEQMYTDPLFRIFEINPNITKRTNKLETVRKYAVGLHYMKDYIMNCRFAENIQERLTTEQPFIVSDPAVYSLENLVSIRNGEMKSRLQFLVEISWRHIHECELCSARGFICEICQKQNVIFPWQQRFVSRCNKCGTCFHSSCWNAQDPCIRCQRIQKRKDNT</sequence>
<feature type="compositionally biased region" description="Low complexity" evidence="3">
    <location>
        <begin position="452"/>
        <end position="466"/>
    </location>
</feature>
<dbReference type="Proteomes" id="UP001458880">
    <property type="component" value="Unassembled WGS sequence"/>
</dbReference>
<evidence type="ECO:0000259" key="4">
    <source>
        <dbReference type="SMART" id="SM01175"/>
    </source>
</evidence>
<dbReference type="InterPro" id="IPR052428">
    <property type="entry name" value="Autophagy_HostDef_Reg"/>
</dbReference>
<evidence type="ECO:0000256" key="3">
    <source>
        <dbReference type="SAM" id="MobiDB-lite"/>
    </source>
</evidence>
<dbReference type="SUPFAM" id="SSF140741">
    <property type="entry name" value="RUN domain-like"/>
    <property type="match status" value="1"/>
</dbReference>
<dbReference type="EMBL" id="JASPKY010000116">
    <property type="protein sequence ID" value="KAK9736258.1"/>
    <property type="molecule type" value="Genomic_DNA"/>
</dbReference>
<accession>A0AAW1LHZ3</accession>
<dbReference type="CDD" id="cd17686">
    <property type="entry name" value="RUN_RUBCN"/>
    <property type="match status" value="1"/>
</dbReference>
<keyword evidence="1" id="KW-0072">Autophagy</keyword>
<dbReference type="SMART" id="SM01175">
    <property type="entry name" value="DUF4206"/>
    <property type="match status" value="1"/>
</dbReference>
<dbReference type="InterPro" id="IPR048569">
    <property type="entry name" value="RUBC_PIKBD"/>
</dbReference>
<dbReference type="Pfam" id="PF21054">
    <property type="entry name" value="RUBC_PIKBD"/>
    <property type="match status" value="1"/>
</dbReference>
<dbReference type="Gene3D" id="1.20.58.900">
    <property type="match status" value="1"/>
</dbReference>
<feature type="coiled-coil region" evidence="2">
    <location>
        <begin position="404"/>
        <end position="438"/>
    </location>
</feature>
<protein>
    <submittedName>
        <fullName evidence="5">Zinc-RING and/or ribbon</fullName>
    </submittedName>
</protein>
<evidence type="ECO:0000256" key="1">
    <source>
        <dbReference type="ARBA" id="ARBA00023006"/>
    </source>
</evidence>
<dbReference type="GO" id="GO:1901981">
    <property type="term" value="F:phosphatidylinositol phosphate binding"/>
    <property type="evidence" value="ECO:0007669"/>
    <property type="project" value="TreeGrafter"/>
</dbReference>
<dbReference type="Pfam" id="PF13901">
    <property type="entry name" value="RH_dom"/>
    <property type="match status" value="1"/>
</dbReference>
<gene>
    <name evidence="5" type="ORF">QE152_g12661</name>
</gene>
<dbReference type="InterPro" id="IPR037213">
    <property type="entry name" value="Run_dom_sf"/>
</dbReference>
<evidence type="ECO:0000256" key="2">
    <source>
        <dbReference type="SAM" id="Coils"/>
    </source>
</evidence>
<evidence type="ECO:0000313" key="6">
    <source>
        <dbReference type="Proteomes" id="UP001458880"/>
    </source>
</evidence>
<dbReference type="InterPro" id="IPR025258">
    <property type="entry name" value="RH_dom"/>
</dbReference>
<organism evidence="5 6">
    <name type="scientific">Popillia japonica</name>
    <name type="common">Japanese beetle</name>
    <dbReference type="NCBI Taxonomy" id="7064"/>
    <lineage>
        <taxon>Eukaryota</taxon>
        <taxon>Metazoa</taxon>
        <taxon>Ecdysozoa</taxon>
        <taxon>Arthropoda</taxon>
        <taxon>Hexapoda</taxon>
        <taxon>Insecta</taxon>
        <taxon>Pterygota</taxon>
        <taxon>Neoptera</taxon>
        <taxon>Endopterygota</taxon>
        <taxon>Coleoptera</taxon>
        <taxon>Polyphaga</taxon>
        <taxon>Scarabaeiformia</taxon>
        <taxon>Scarabaeidae</taxon>
        <taxon>Rutelinae</taxon>
        <taxon>Popillia</taxon>
    </lineage>
</organism>
<comment type="caution">
    <text evidence="5">The sequence shown here is derived from an EMBL/GenBank/DDBJ whole genome shotgun (WGS) entry which is preliminary data.</text>
</comment>
<keyword evidence="6" id="KW-1185">Reference proteome</keyword>
<reference evidence="5 6" key="1">
    <citation type="journal article" date="2024" name="BMC Genomics">
        <title>De novo assembly and annotation of Popillia japonica's genome with initial clues to its potential as an invasive pest.</title>
        <authorList>
            <person name="Cucini C."/>
            <person name="Boschi S."/>
            <person name="Funari R."/>
            <person name="Cardaioli E."/>
            <person name="Iannotti N."/>
            <person name="Marturano G."/>
            <person name="Paoli F."/>
            <person name="Bruttini M."/>
            <person name="Carapelli A."/>
            <person name="Frati F."/>
            <person name="Nardi F."/>
        </authorList>
    </citation>
    <scope>NUCLEOTIDE SEQUENCE [LARGE SCALE GENOMIC DNA]</scope>
    <source>
        <strain evidence="5">DMR45628</strain>
    </source>
</reference>
<keyword evidence="2" id="KW-0175">Coiled coil</keyword>
<feature type="domain" description="Rubicon Homology" evidence="4">
    <location>
        <begin position="631"/>
        <end position="833"/>
    </location>
</feature>